<feature type="chain" id="PRO_5018376994" description="UDP-glucuronosyltransferase" evidence="5">
    <location>
        <begin position="23"/>
        <end position="532"/>
    </location>
</feature>
<feature type="signal peptide" evidence="5">
    <location>
        <begin position="1"/>
        <end position="22"/>
    </location>
</feature>
<evidence type="ECO:0000313" key="7">
    <source>
        <dbReference type="Proteomes" id="UP000264800"/>
    </source>
</evidence>
<dbReference type="KEGG" id="kmr:108229686"/>
<dbReference type="FunFam" id="3.40.50.2000:FF:000021">
    <property type="entry name" value="UDP-glucuronosyltransferase"/>
    <property type="match status" value="1"/>
</dbReference>
<evidence type="ECO:0000256" key="2">
    <source>
        <dbReference type="ARBA" id="ARBA00022676"/>
    </source>
</evidence>
<evidence type="ECO:0000313" key="6">
    <source>
        <dbReference type="Ensembl" id="ENSKMAP00000010811.1"/>
    </source>
</evidence>
<dbReference type="OrthoDB" id="8415508at2759"/>
<dbReference type="InterPro" id="IPR035595">
    <property type="entry name" value="UDP_glycos_trans_CS"/>
</dbReference>
<comment type="subcellular location">
    <subcellularLocation>
        <location evidence="5">Membrane</location>
        <topology evidence="5">Single-pass membrane protein</topology>
    </subcellularLocation>
</comment>
<name>A0A3Q3A3D1_KRYMA</name>
<keyword evidence="5" id="KW-1133">Transmembrane helix</keyword>
<dbReference type="InterPro" id="IPR050271">
    <property type="entry name" value="UDP-glycosyltransferase"/>
</dbReference>
<comment type="catalytic activity">
    <reaction evidence="5">
        <text>glucuronate acceptor + UDP-alpha-D-glucuronate = acceptor beta-D-glucuronoside + UDP + H(+)</text>
        <dbReference type="Rhea" id="RHEA:21032"/>
        <dbReference type="ChEBI" id="CHEBI:15378"/>
        <dbReference type="ChEBI" id="CHEBI:58052"/>
        <dbReference type="ChEBI" id="CHEBI:58223"/>
        <dbReference type="ChEBI" id="CHEBI:132367"/>
        <dbReference type="ChEBI" id="CHEBI:132368"/>
        <dbReference type="EC" id="2.4.1.17"/>
    </reaction>
</comment>
<keyword evidence="2 4" id="KW-0328">Glycosyltransferase</keyword>
<dbReference type="OMA" id="FWDLETP"/>
<comment type="similarity">
    <text evidence="1 4">Belongs to the UDP-glycosyltransferase family.</text>
</comment>
<dbReference type="Pfam" id="PF00201">
    <property type="entry name" value="UDPGT"/>
    <property type="match status" value="1"/>
</dbReference>
<dbReference type="CDD" id="cd03784">
    <property type="entry name" value="GT1_Gtf-like"/>
    <property type="match status" value="1"/>
</dbReference>
<reference evidence="6" key="2">
    <citation type="submission" date="2025-09" db="UniProtKB">
        <authorList>
            <consortium name="Ensembl"/>
        </authorList>
    </citation>
    <scope>IDENTIFICATION</scope>
</reference>
<keyword evidence="3 4" id="KW-0808">Transferase</keyword>
<keyword evidence="5" id="KW-0732">Signal</keyword>
<dbReference type="RefSeq" id="XP_017260847.1">
    <property type="nucleotide sequence ID" value="XM_017405358.3"/>
</dbReference>
<proteinExistence type="inferred from homology"/>
<evidence type="ECO:0000256" key="4">
    <source>
        <dbReference type="RuleBase" id="RU003718"/>
    </source>
</evidence>
<keyword evidence="5" id="KW-0472">Membrane</keyword>
<evidence type="ECO:0000256" key="3">
    <source>
        <dbReference type="ARBA" id="ARBA00022679"/>
    </source>
</evidence>
<dbReference type="Proteomes" id="UP000264800">
    <property type="component" value="Unplaced"/>
</dbReference>
<dbReference type="AlphaFoldDB" id="A0A3Q3A3D1"/>
<dbReference type="PANTHER" id="PTHR48043:SF162">
    <property type="entry name" value="UDP GLUCURONOSYLTRANSFERASE 2 FAMILY, POLYPEPTIDE A1 PRECURSOR-RELATED"/>
    <property type="match status" value="1"/>
</dbReference>
<evidence type="ECO:0000256" key="5">
    <source>
        <dbReference type="RuleBase" id="RU362059"/>
    </source>
</evidence>
<dbReference type="PANTHER" id="PTHR48043">
    <property type="entry name" value="EG:EG0003.4 PROTEIN-RELATED"/>
    <property type="match status" value="1"/>
</dbReference>
<dbReference type="GO" id="GO:0016020">
    <property type="term" value="C:membrane"/>
    <property type="evidence" value="ECO:0007669"/>
    <property type="project" value="UniProtKB-SubCell"/>
</dbReference>
<dbReference type="EC" id="2.4.1.17" evidence="5"/>
<dbReference type="STRING" id="37003.ENSKMAP00000010811"/>
<feature type="transmembrane region" description="Helical" evidence="5">
    <location>
        <begin position="498"/>
        <end position="519"/>
    </location>
</feature>
<dbReference type="GeneID" id="108229686"/>
<protein>
    <recommendedName>
        <fullName evidence="5">UDP-glucuronosyltransferase</fullName>
        <ecNumber evidence="5">2.4.1.17</ecNumber>
    </recommendedName>
</protein>
<evidence type="ECO:0000256" key="1">
    <source>
        <dbReference type="ARBA" id="ARBA00009995"/>
    </source>
</evidence>
<dbReference type="GO" id="GO:0015020">
    <property type="term" value="F:glucuronosyltransferase activity"/>
    <property type="evidence" value="ECO:0007669"/>
    <property type="project" value="UniProtKB-EC"/>
</dbReference>
<organism evidence="6 7">
    <name type="scientific">Kryptolebias marmoratus</name>
    <name type="common">Mangrove killifish</name>
    <name type="synonym">Rivulus marmoratus</name>
    <dbReference type="NCBI Taxonomy" id="37003"/>
    <lineage>
        <taxon>Eukaryota</taxon>
        <taxon>Metazoa</taxon>
        <taxon>Chordata</taxon>
        <taxon>Craniata</taxon>
        <taxon>Vertebrata</taxon>
        <taxon>Euteleostomi</taxon>
        <taxon>Actinopterygii</taxon>
        <taxon>Neopterygii</taxon>
        <taxon>Teleostei</taxon>
        <taxon>Neoteleostei</taxon>
        <taxon>Acanthomorphata</taxon>
        <taxon>Ovalentaria</taxon>
        <taxon>Atherinomorphae</taxon>
        <taxon>Cyprinodontiformes</taxon>
        <taxon>Rivulidae</taxon>
        <taxon>Kryptolebias</taxon>
    </lineage>
</organism>
<dbReference type="PROSITE" id="PS00375">
    <property type="entry name" value="UDPGT"/>
    <property type="match status" value="1"/>
</dbReference>
<dbReference type="SUPFAM" id="SSF53756">
    <property type="entry name" value="UDP-Glycosyltransferase/glycogen phosphorylase"/>
    <property type="match status" value="1"/>
</dbReference>
<accession>A0A3Q3A3D1</accession>
<sequence length="532" mass="59382">MKLLVLVPHVLLLKIFVTTADGGHVLALPGEYSHWLNMRTIIEKLVRRNHTVTVLVPDASPSVSYNNSRDAVKFNFLVFKVPFTRSEFKDVMQDFIHFSMYEAHNSSLLHRILMTHNAMRRFFKLGMQQCDSMVKNQQLMATLRDSAFDVVLLDPMVMCGDLVADVLGVPLILSLTFSLGSALERHCGQAPAPASFVPASPLPYGDHMTIVERLINSITYMVTSALSEVYWRLTFSSYYSEVKGSPGSFCSSMERADIWLIRTFWDLETPRPVPPNFKFVGGLQCKPANQLPEDLEAFMQSSSNAGVVVVSFGSMVPSLTAERADVIATALGQIPQKVIWLYSGNTPSKLSSNTKLYDWIPQNDLLGHPLTRAVVMHGGNNGLYEAVFHGVPVVGVPLFSDQSDNLARLSRRGAAIILHFNHMTAKELMEALHTIVNEPSYKLNMQHLSVLQRDQLVAPLNTAAFWVEFVMRHGGAKHLLLASRNLNWFQYYSLDTSIALLLAVATCAATCWAGLCCCLQRCRRQTVRENSD</sequence>
<dbReference type="Ensembl" id="ENSKMAT00000010978.1">
    <property type="protein sequence ID" value="ENSKMAP00000010811.1"/>
    <property type="gene ID" value="ENSKMAG00000008115.1"/>
</dbReference>
<dbReference type="GeneTree" id="ENSGT00940000153212"/>
<dbReference type="InterPro" id="IPR002213">
    <property type="entry name" value="UDP_glucos_trans"/>
</dbReference>
<reference evidence="6" key="1">
    <citation type="submission" date="2025-08" db="UniProtKB">
        <authorList>
            <consortium name="Ensembl"/>
        </authorList>
    </citation>
    <scope>IDENTIFICATION</scope>
</reference>
<keyword evidence="7" id="KW-1185">Reference proteome</keyword>
<keyword evidence="5" id="KW-0812">Transmembrane</keyword>
<dbReference type="Gene3D" id="3.40.50.2000">
    <property type="entry name" value="Glycogen Phosphorylase B"/>
    <property type="match status" value="2"/>
</dbReference>